<dbReference type="EMBL" id="JAAXLA010000067">
    <property type="protein sequence ID" value="NMI00882.1"/>
    <property type="molecule type" value="Genomic_DNA"/>
</dbReference>
<keyword evidence="3" id="KW-0805">Transcription regulation</keyword>
<dbReference type="Pfam" id="PF25601">
    <property type="entry name" value="AAA_lid_14"/>
    <property type="match status" value="1"/>
</dbReference>
<keyword evidence="4" id="KW-0238">DNA-binding</keyword>
<proteinExistence type="predicted"/>
<dbReference type="Pfam" id="PF01590">
    <property type="entry name" value="GAF"/>
    <property type="match status" value="1"/>
</dbReference>
<keyword evidence="5" id="KW-0804">Transcription</keyword>
<reference evidence="7 8" key="1">
    <citation type="submission" date="2020-04" db="EMBL/GenBank/DDBJ databases">
        <authorList>
            <person name="Klaysubun C."/>
            <person name="Duangmal K."/>
            <person name="Lipun K."/>
        </authorList>
    </citation>
    <scope>NUCLEOTIDE SEQUENCE [LARGE SCALE GENOMIC DNA]</scope>
    <source>
        <strain evidence="7 8">K10HN5</strain>
    </source>
</reference>
<dbReference type="InterPro" id="IPR027417">
    <property type="entry name" value="P-loop_NTPase"/>
</dbReference>
<dbReference type="Gene3D" id="3.40.50.300">
    <property type="entry name" value="P-loop containing nucleotide triphosphate hydrolases"/>
    <property type="match status" value="1"/>
</dbReference>
<evidence type="ECO:0000256" key="1">
    <source>
        <dbReference type="ARBA" id="ARBA00022741"/>
    </source>
</evidence>
<dbReference type="PANTHER" id="PTHR32071:SF122">
    <property type="entry name" value="SIGMA FACTOR"/>
    <property type="match status" value="1"/>
</dbReference>
<evidence type="ECO:0000313" key="7">
    <source>
        <dbReference type="EMBL" id="NMI00882.1"/>
    </source>
</evidence>
<dbReference type="InterPro" id="IPR002078">
    <property type="entry name" value="Sigma_54_int"/>
</dbReference>
<dbReference type="Proteomes" id="UP000820669">
    <property type="component" value="Unassembled WGS sequence"/>
</dbReference>
<dbReference type="SUPFAM" id="SSF46689">
    <property type="entry name" value="Homeodomain-like"/>
    <property type="match status" value="1"/>
</dbReference>
<comment type="caution">
    <text evidence="7">The sequence shown here is derived from an EMBL/GenBank/DDBJ whole genome shotgun (WGS) entry which is preliminary data.</text>
</comment>
<dbReference type="SUPFAM" id="SSF52540">
    <property type="entry name" value="P-loop containing nucleoside triphosphate hydrolases"/>
    <property type="match status" value="1"/>
</dbReference>
<evidence type="ECO:0000256" key="4">
    <source>
        <dbReference type="ARBA" id="ARBA00023125"/>
    </source>
</evidence>
<dbReference type="InterPro" id="IPR029016">
    <property type="entry name" value="GAF-like_dom_sf"/>
</dbReference>
<evidence type="ECO:0000313" key="8">
    <source>
        <dbReference type="Proteomes" id="UP000820669"/>
    </source>
</evidence>
<organism evidence="7 8">
    <name type="scientific">Pseudonocardia acidicola</name>
    <dbReference type="NCBI Taxonomy" id="2724939"/>
    <lineage>
        <taxon>Bacteria</taxon>
        <taxon>Bacillati</taxon>
        <taxon>Actinomycetota</taxon>
        <taxon>Actinomycetes</taxon>
        <taxon>Pseudonocardiales</taxon>
        <taxon>Pseudonocardiaceae</taxon>
        <taxon>Pseudonocardia</taxon>
    </lineage>
</organism>
<dbReference type="PROSITE" id="PS50045">
    <property type="entry name" value="SIGMA54_INTERACT_4"/>
    <property type="match status" value="1"/>
</dbReference>
<name>A0ABX1SH27_9PSEU</name>
<keyword evidence="1" id="KW-0547">Nucleotide-binding</keyword>
<evidence type="ECO:0000256" key="5">
    <source>
        <dbReference type="ARBA" id="ARBA00023163"/>
    </source>
</evidence>
<dbReference type="InterPro" id="IPR009057">
    <property type="entry name" value="Homeodomain-like_sf"/>
</dbReference>
<evidence type="ECO:0000256" key="2">
    <source>
        <dbReference type="ARBA" id="ARBA00022840"/>
    </source>
</evidence>
<accession>A0ABX1SH27</accession>
<evidence type="ECO:0000256" key="3">
    <source>
        <dbReference type="ARBA" id="ARBA00023015"/>
    </source>
</evidence>
<dbReference type="Gene3D" id="1.10.10.60">
    <property type="entry name" value="Homeodomain-like"/>
    <property type="match status" value="1"/>
</dbReference>
<gene>
    <name evidence="7" type="ORF">HF526_26785</name>
</gene>
<dbReference type="Pfam" id="PF02954">
    <property type="entry name" value="HTH_8"/>
    <property type="match status" value="1"/>
</dbReference>
<dbReference type="Gene3D" id="3.30.450.40">
    <property type="match status" value="1"/>
</dbReference>
<keyword evidence="2" id="KW-0067">ATP-binding</keyword>
<protein>
    <submittedName>
        <fullName evidence="7">GAF domain-containing protein</fullName>
    </submittedName>
</protein>
<evidence type="ECO:0000259" key="6">
    <source>
        <dbReference type="PROSITE" id="PS50045"/>
    </source>
</evidence>
<sequence>MDTGCRDNADHSCSEKGNRLVHTNQRATHNKDREAAPRLPESVLGPSKTAAAERIAHARTNFLVDEPVEPGIVRAPILASWTRSRQYEVPADHLDLPFESDCDPDSPLTRAAKPIVREVSDQLAGEPVSVILCDDEGVVLERRTGDTALNQHLDRVWLAPGFSYAERYVGTNGIGTALEGRGPAQVFGHEHYVEHLEDLACAGAPIRHPVNGKLLGVIDLTCWRREANRMMMAAASTIARRIEETLLEQSGRRELALLHDYLAACQRNRGAVFALSEDLLMMNDRARELLDPGDQVPLLASAAEALATGRRRQLTVDLPSGAIARVQCRPSWTEGGLSGGVLQVQLVSGDAGPLRSAVLPHPSSLPATVGSGPLWAKCCQAVDRHFQSREWVVLEGEPGTGKRTLARATHQLRSPAAHLRVLDAGDYGPRWIAEVIEELETGAGGTLVLCHLDRLSAEGVQALGDALEPHRESTAPQRPWVVATADRSRAHASRELAELLDLFPRTVEVPPLRHHVEDVAELVPHLIARLTRGADLTCSPDAMRVLMRNRWPGNVEQLHQVLRKIVAKKRTGRITPADLPPECRAITRRVLTPLEAIECDAIVDALLDADGNKAEAARNLGMSRATIYRKIRGYGISMPTVAECGRSG</sequence>
<dbReference type="PANTHER" id="PTHR32071">
    <property type="entry name" value="TRANSCRIPTIONAL REGULATORY PROTEIN"/>
    <property type="match status" value="1"/>
</dbReference>
<keyword evidence="8" id="KW-1185">Reference proteome</keyword>
<feature type="domain" description="Sigma-54 factor interaction" evidence="6">
    <location>
        <begin position="361"/>
        <end position="567"/>
    </location>
</feature>
<dbReference type="InterPro" id="IPR058031">
    <property type="entry name" value="AAA_lid_NorR"/>
</dbReference>
<dbReference type="PRINTS" id="PR01590">
    <property type="entry name" value="HTHFIS"/>
</dbReference>
<dbReference type="InterPro" id="IPR002197">
    <property type="entry name" value="HTH_Fis"/>
</dbReference>
<dbReference type="Gene3D" id="1.10.8.60">
    <property type="match status" value="1"/>
</dbReference>
<dbReference type="InterPro" id="IPR003018">
    <property type="entry name" value="GAF"/>
</dbReference>